<dbReference type="Gene3D" id="1.10.443.10">
    <property type="entry name" value="Intergrase catalytic core"/>
    <property type="match status" value="1"/>
</dbReference>
<reference evidence="5" key="1">
    <citation type="submission" date="2018-09" db="EMBL/GenBank/DDBJ databases">
        <title>Murine metabolic-syndrome-specific gut microbial biobank.</title>
        <authorList>
            <person name="Liu C."/>
        </authorList>
    </citation>
    <scope>NUCLEOTIDE SEQUENCE</scope>
    <source>
        <strain evidence="5">D42-62</strain>
    </source>
</reference>
<accession>A0A9X5BFD3</accession>
<dbReference type="InterPro" id="IPR013762">
    <property type="entry name" value="Integrase-like_cat_sf"/>
</dbReference>
<gene>
    <name evidence="5" type="ORF">D5281_08445</name>
</gene>
<keyword evidence="2" id="KW-0238">DNA-binding</keyword>
<dbReference type="InterPro" id="IPR050090">
    <property type="entry name" value="Tyrosine_recombinase_XerCD"/>
</dbReference>
<dbReference type="GO" id="GO:0015074">
    <property type="term" value="P:DNA integration"/>
    <property type="evidence" value="ECO:0007669"/>
    <property type="project" value="InterPro"/>
</dbReference>
<dbReference type="PROSITE" id="PS51898">
    <property type="entry name" value="TYR_RECOMBINASE"/>
    <property type="match status" value="1"/>
</dbReference>
<evidence type="ECO:0000256" key="3">
    <source>
        <dbReference type="ARBA" id="ARBA00023172"/>
    </source>
</evidence>
<keyword evidence="3" id="KW-0233">DNA recombination</keyword>
<dbReference type="InterPro" id="IPR002104">
    <property type="entry name" value="Integrase_catalytic"/>
</dbReference>
<dbReference type="Proteomes" id="UP001154420">
    <property type="component" value="Unassembled WGS sequence"/>
</dbReference>
<dbReference type="Pfam" id="PF00589">
    <property type="entry name" value="Phage_integrase"/>
    <property type="match status" value="1"/>
</dbReference>
<evidence type="ECO:0000256" key="1">
    <source>
        <dbReference type="ARBA" id="ARBA00008857"/>
    </source>
</evidence>
<dbReference type="GO" id="GO:0006310">
    <property type="term" value="P:DNA recombination"/>
    <property type="evidence" value="ECO:0007669"/>
    <property type="project" value="UniProtKB-KW"/>
</dbReference>
<organism evidence="5 6">
    <name type="scientific">Parablautia muri</name>
    <dbReference type="NCBI Taxonomy" id="2320879"/>
    <lineage>
        <taxon>Bacteria</taxon>
        <taxon>Bacillati</taxon>
        <taxon>Bacillota</taxon>
        <taxon>Clostridia</taxon>
        <taxon>Lachnospirales</taxon>
        <taxon>Lachnospiraceae</taxon>
        <taxon>Parablautia</taxon>
    </lineage>
</organism>
<dbReference type="PANTHER" id="PTHR30349:SF41">
    <property type="entry name" value="INTEGRASE_RECOMBINASE PROTEIN MJ0367-RELATED"/>
    <property type="match status" value="1"/>
</dbReference>
<comment type="similarity">
    <text evidence="1">Belongs to the 'phage' integrase family.</text>
</comment>
<comment type="caution">
    <text evidence="5">The sequence shown here is derived from an EMBL/GenBank/DDBJ whole genome shotgun (WGS) entry which is preliminary data.</text>
</comment>
<evidence type="ECO:0000256" key="2">
    <source>
        <dbReference type="ARBA" id="ARBA00023125"/>
    </source>
</evidence>
<protein>
    <recommendedName>
        <fullName evidence="4">Tyr recombinase domain-containing protein</fullName>
    </recommendedName>
</protein>
<dbReference type="AlphaFoldDB" id="A0A9X5BFD3"/>
<keyword evidence="6" id="KW-1185">Reference proteome</keyword>
<sequence>MNDVKIIVKYRQVVKKTGKTETYNTEELESLNKYLDKMYAETEDTVFLAVKINFLLGLRVGELVALKWEDCKEQSHLHVVREEVRNQETNLYDVVEHTKTNRDRYVILVPKAVAILEKIPKQGSYIFMRNGERITARQIAYVLEKFAERQGMTTKSTHKMRKAYASNLNANGVPLDCIREMLGHSTLSITLGYIYNPLTESETYNLITKAL</sequence>
<evidence type="ECO:0000313" key="5">
    <source>
        <dbReference type="EMBL" id="NBJ92623.1"/>
    </source>
</evidence>
<proteinExistence type="inferred from homology"/>
<evidence type="ECO:0000313" key="6">
    <source>
        <dbReference type="Proteomes" id="UP001154420"/>
    </source>
</evidence>
<dbReference type="EMBL" id="QZDT01000010">
    <property type="protein sequence ID" value="NBJ92623.1"/>
    <property type="molecule type" value="Genomic_DNA"/>
</dbReference>
<name>A0A9X5BFD3_9FIRM</name>
<dbReference type="RefSeq" id="WP_160559714.1">
    <property type="nucleotide sequence ID" value="NZ_QZDT01000010.1"/>
</dbReference>
<dbReference type="SUPFAM" id="SSF56349">
    <property type="entry name" value="DNA breaking-rejoining enzymes"/>
    <property type="match status" value="1"/>
</dbReference>
<dbReference type="PANTHER" id="PTHR30349">
    <property type="entry name" value="PHAGE INTEGRASE-RELATED"/>
    <property type="match status" value="1"/>
</dbReference>
<evidence type="ECO:0000259" key="4">
    <source>
        <dbReference type="PROSITE" id="PS51898"/>
    </source>
</evidence>
<dbReference type="OrthoDB" id="1899549at2"/>
<dbReference type="InterPro" id="IPR011010">
    <property type="entry name" value="DNA_brk_join_enz"/>
</dbReference>
<dbReference type="GO" id="GO:0003677">
    <property type="term" value="F:DNA binding"/>
    <property type="evidence" value="ECO:0007669"/>
    <property type="project" value="UniProtKB-KW"/>
</dbReference>
<feature type="domain" description="Tyr recombinase" evidence="4">
    <location>
        <begin position="18"/>
        <end position="208"/>
    </location>
</feature>